<dbReference type="KEGG" id="cot:CORT_0A11480"/>
<dbReference type="GO" id="GO:0006637">
    <property type="term" value="P:acyl-CoA metabolic process"/>
    <property type="evidence" value="ECO:0007669"/>
    <property type="project" value="InterPro"/>
</dbReference>
<evidence type="ECO:0000256" key="2">
    <source>
        <dbReference type="ARBA" id="ARBA00022801"/>
    </source>
</evidence>
<reference evidence="6 7" key="1">
    <citation type="journal article" date="2012" name="PLoS ONE">
        <title>Sequence and analysis of the genome of the pathogenic yeast Candida orthopsilosis.</title>
        <authorList>
            <person name="Riccombeni A."/>
            <person name="Vidanes G."/>
            <person name="Proux-Wera E."/>
            <person name="Wolfe K.H."/>
            <person name="Butler G."/>
        </authorList>
    </citation>
    <scope>NUCLEOTIDE SEQUENCE [LARGE SCALE GENOMIC DNA]</scope>
    <source>
        <strain evidence="6 7">Co 90-125</strain>
    </source>
</reference>
<dbReference type="EMBL" id="HE681719">
    <property type="protein sequence ID" value="CCG21533.1"/>
    <property type="molecule type" value="Genomic_DNA"/>
</dbReference>
<proteinExistence type="inferred from homology"/>
<dbReference type="InterPro" id="IPR049449">
    <property type="entry name" value="TesB_ACOT8-like_N"/>
</dbReference>
<dbReference type="Proteomes" id="UP000005018">
    <property type="component" value="Chromosome 1"/>
</dbReference>
<organism evidence="6 7">
    <name type="scientific">Candida orthopsilosis (strain 90-125)</name>
    <name type="common">Yeast</name>
    <dbReference type="NCBI Taxonomy" id="1136231"/>
    <lineage>
        <taxon>Eukaryota</taxon>
        <taxon>Fungi</taxon>
        <taxon>Dikarya</taxon>
        <taxon>Ascomycota</taxon>
        <taxon>Saccharomycotina</taxon>
        <taxon>Pichiomycetes</taxon>
        <taxon>Debaryomycetaceae</taxon>
        <taxon>Candida/Lodderomyces clade</taxon>
        <taxon>Candida</taxon>
    </lineage>
</organism>
<evidence type="ECO:0000313" key="7">
    <source>
        <dbReference type="Proteomes" id="UP000005018"/>
    </source>
</evidence>
<dbReference type="HOGENOM" id="CLU_032690_2_1_1"/>
<dbReference type="eggNOG" id="KOG3016">
    <property type="taxonomic scope" value="Eukaryota"/>
</dbReference>
<gene>
    <name evidence="6" type="ORF">CORT_0A11480</name>
</gene>
<evidence type="ECO:0000256" key="1">
    <source>
        <dbReference type="ARBA" id="ARBA00006538"/>
    </source>
</evidence>
<keyword evidence="7" id="KW-1185">Reference proteome</keyword>
<dbReference type="PANTHER" id="PTHR11066">
    <property type="entry name" value="ACYL-COA THIOESTERASE"/>
    <property type="match status" value="1"/>
</dbReference>
<dbReference type="SUPFAM" id="SSF54637">
    <property type="entry name" value="Thioesterase/thiol ester dehydrase-isomerase"/>
    <property type="match status" value="2"/>
</dbReference>
<evidence type="ECO:0000256" key="3">
    <source>
        <dbReference type="SAM" id="MobiDB-lite"/>
    </source>
</evidence>
<keyword evidence="2" id="KW-0378">Hydrolase</keyword>
<dbReference type="PANTHER" id="PTHR11066:SF34">
    <property type="entry name" value="ACYL-COENZYME A THIOESTERASE 8"/>
    <property type="match status" value="1"/>
</dbReference>
<feature type="domain" description="Acyl-CoA thioesterase-like N-terminal HotDog" evidence="4">
    <location>
        <begin position="56"/>
        <end position="148"/>
    </location>
</feature>
<evidence type="ECO:0000259" key="4">
    <source>
        <dbReference type="Pfam" id="PF13622"/>
    </source>
</evidence>
<dbReference type="RefSeq" id="XP_003866971.1">
    <property type="nucleotide sequence ID" value="XM_003866923.1"/>
</dbReference>
<dbReference type="Pfam" id="PF13622">
    <property type="entry name" value="4HBT_3"/>
    <property type="match status" value="1"/>
</dbReference>
<dbReference type="Pfam" id="PF20789">
    <property type="entry name" value="4HBT_3C"/>
    <property type="match status" value="1"/>
</dbReference>
<dbReference type="InterPro" id="IPR049450">
    <property type="entry name" value="ACOT8-like_C"/>
</dbReference>
<dbReference type="AlphaFoldDB" id="H8WYQ1"/>
<dbReference type="GO" id="GO:0009062">
    <property type="term" value="P:fatty acid catabolic process"/>
    <property type="evidence" value="ECO:0007669"/>
    <property type="project" value="TreeGrafter"/>
</dbReference>
<dbReference type="GeneID" id="14537318"/>
<sequence length="410" mass="45659">MDILQKEVYETTPPISRIATKASVKLISPQDNDSNSNSNSNSGPSTEIYEGRYVLEPWSPTSRGTYGGDLICQGLNAAWQSVLSRSNADGSSFQPHSLHAYFVKAGSTESLMRWEVIKVSDSRNFANRCVLGYQSHNDVLVVTIQVSFTKDNDIIHKQVQFEKQVASGETPKSWPVVFKRHPGPMFYQYRDNLHALDVRTMYYSGHLTHGIPKEFFQSSKDFNLATTGDEERGFFVRINDDLTANIPGSGSSAMHPPSSSELMRRKYLALTYASDAFWAATWIKALGLPLGTTDAANVSLDHTLYFHDSNFQIGKRSTSSKEGDSTDASDWLYLETQFISMGNNRVLAIINFYTLENDGTLIATAVQEMYGFIPKKVVEKSRQLHEKCQGKLSLGGDDEKKLQSNGGAKL</sequence>
<feature type="compositionally biased region" description="Low complexity" evidence="3">
    <location>
        <begin position="31"/>
        <end position="42"/>
    </location>
</feature>
<dbReference type="InterPro" id="IPR042171">
    <property type="entry name" value="Acyl-CoA_hotdog"/>
</dbReference>
<accession>H8WYQ1</accession>
<evidence type="ECO:0000313" key="6">
    <source>
        <dbReference type="EMBL" id="CCG21533.1"/>
    </source>
</evidence>
<dbReference type="CDD" id="cd03445">
    <property type="entry name" value="Thioesterase_II_repeat2"/>
    <property type="match status" value="1"/>
</dbReference>
<feature type="region of interest" description="Disordered" evidence="3">
    <location>
        <begin position="27"/>
        <end position="47"/>
    </location>
</feature>
<name>H8WYQ1_CANO9</name>
<comment type="similarity">
    <text evidence="1">Belongs to the C/M/P thioester hydrolase family.</text>
</comment>
<evidence type="ECO:0000259" key="5">
    <source>
        <dbReference type="Pfam" id="PF20789"/>
    </source>
</evidence>
<dbReference type="GO" id="GO:0047617">
    <property type="term" value="F:fatty acyl-CoA hydrolase activity"/>
    <property type="evidence" value="ECO:0007669"/>
    <property type="project" value="InterPro"/>
</dbReference>
<protein>
    <submittedName>
        <fullName evidence="6">Uncharacterized protein</fullName>
    </submittedName>
</protein>
<dbReference type="GO" id="GO:0005782">
    <property type="term" value="C:peroxisomal matrix"/>
    <property type="evidence" value="ECO:0007669"/>
    <property type="project" value="UniProtKB-SubCell"/>
</dbReference>
<dbReference type="CDD" id="cd03444">
    <property type="entry name" value="Thioesterase_II_repeat1"/>
    <property type="match status" value="1"/>
</dbReference>
<dbReference type="OrthoDB" id="68328at2759"/>
<feature type="domain" description="Acyl-CoA thioesterase-like C-terminal" evidence="5">
    <location>
        <begin position="267"/>
        <end position="369"/>
    </location>
</feature>
<dbReference type="InterPro" id="IPR003703">
    <property type="entry name" value="Acyl_CoA_thio"/>
</dbReference>
<dbReference type="InterPro" id="IPR029069">
    <property type="entry name" value="HotDog_dom_sf"/>
</dbReference>
<dbReference type="Gene3D" id="2.40.160.210">
    <property type="entry name" value="Acyl-CoA thioesterase, double hotdog domain"/>
    <property type="match status" value="1"/>
</dbReference>